<organism evidence="1 2">
    <name type="scientific">Candidatus Zambryskibacteria bacterium RIFCSPHIGHO2_02_FULL_43_37</name>
    <dbReference type="NCBI Taxonomy" id="1802749"/>
    <lineage>
        <taxon>Bacteria</taxon>
        <taxon>Candidatus Zambryskiibacteriota</taxon>
    </lineage>
</organism>
<dbReference type="EMBL" id="MHVS01000004">
    <property type="protein sequence ID" value="OHA96713.1"/>
    <property type="molecule type" value="Genomic_DNA"/>
</dbReference>
<dbReference type="AlphaFoldDB" id="A0A1G2THN7"/>
<evidence type="ECO:0000313" key="1">
    <source>
        <dbReference type="EMBL" id="OHA96713.1"/>
    </source>
</evidence>
<proteinExistence type="predicted"/>
<evidence type="ECO:0000313" key="2">
    <source>
        <dbReference type="Proteomes" id="UP000177279"/>
    </source>
</evidence>
<comment type="caution">
    <text evidence="1">The sequence shown here is derived from an EMBL/GenBank/DDBJ whole genome shotgun (WGS) entry which is preliminary data.</text>
</comment>
<gene>
    <name evidence="1" type="ORF">A3D49_02620</name>
</gene>
<sequence length="131" mass="13260">MAKPLVCPFAVRSGSDALAPAQTDTGAVTVMVTLAVLEPPGPVQTMVKTVVCARTTDLEPDNARLPDQPPEAVTAVAFEELHVRVELPPCAIDIGLAESTHVGTGAGGAGAVTVTVALSSPSPPGPTHLYV</sequence>
<dbReference type="Proteomes" id="UP000177279">
    <property type="component" value="Unassembled WGS sequence"/>
</dbReference>
<protein>
    <submittedName>
        <fullName evidence="1">Uncharacterized protein</fullName>
    </submittedName>
</protein>
<name>A0A1G2THN7_9BACT</name>
<reference evidence="1 2" key="1">
    <citation type="journal article" date="2016" name="Nat. Commun.">
        <title>Thousands of microbial genomes shed light on interconnected biogeochemical processes in an aquifer system.</title>
        <authorList>
            <person name="Anantharaman K."/>
            <person name="Brown C.T."/>
            <person name="Hug L.A."/>
            <person name="Sharon I."/>
            <person name="Castelle C.J."/>
            <person name="Probst A.J."/>
            <person name="Thomas B.C."/>
            <person name="Singh A."/>
            <person name="Wilkins M.J."/>
            <person name="Karaoz U."/>
            <person name="Brodie E.L."/>
            <person name="Williams K.H."/>
            <person name="Hubbard S.S."/>
            <person name="Banfield J.F."/>
        </authorList>
    </citation>
    <scope>NUCLEOTIDE SEQUENCE [LARGE SCALE GENOMIC DNA]</scope>
</reference>
<accession>A0A1G2THN7</accession>